<organism evidence="7 8">
    <name type="scientific">Reinekea marina</name>
    <dbReference type="NCBI Taxonomy" id="1310421"/>
    <lineage>
        <taxon>Bacteria</taxon>
        <taxon>Pseudomonadati</taxon>
        <taxon>Pseudomonadota</taxon>
        <taxon>Gammaproteobacteria</taxon>
        <taxon>Oceanospirillales</taxon>
        <taxon>Saccharospirillaceae</taxon>
        <taxon>Reinekea</taxon>
    </lineage>
</organism>
<dbReference type="PANTHER" id="PTHR30482">
    <property type="entry name" value="HIGH-AFFINITY BRANCHED-CHAIN AMINO ACID TRANSPORT SYSTEM PERMEASE"/>
    <property type="match status" value="1"/>
</dbReference>
<evidence type="ECO:0000256" key="3">
    <source>
        <dbReference type="ARBA" id="ARBA00022692"/>
    </source>
</evidence>
<feature type="transmembrane region" description="Helical" evidence="6">
    <location>
        <begin position="121"/>
        <end position="145"/>
    </location>
</feature>
<feature type="transmembrane region" description="Helical" evidence="6">
    <location>
        <begin position="263"/>
        <end position="294"/>
    </location>
</feature>
<feature type="transmembrane region" description="Helical" evidence="6">
    <location>
        <begin position="91"/>
        <end position="115"/>
    </location>
</feature>
<evidence type="ECO:0000256" key="1">
    <source>
        <dbReference type="ARBA" id="ARBA00004429"/>
    </source>
</evidence>
<dbReference type="InterPro" id="IPR001851">
    <property type="entry name" value="ABC_transp_permease"/>
</dbReference>
<name>A0ABV7WL98_9GAMM</name>
<feature type="transmembrane region" description="Helical" evidence="6">
    <location>
        <begin position="227"/>
        <end position="251"/>
    </location>
</feature>
<feature type="transmembrane region" description="Helical" evidence="6">
    <location>
        <begin position="324"/>
        <end position="348"/>
    </location>
</feature>
<keyword evidence="8" id="KW-1185">Reference proteome</keyword>
<feature type="transmembrane region" description="Helical" evidence="6">
    <location>
        <begin position="180"/>
        <end position="202"/>
    </location>
</feature>
<evidence type="ECO:0000256" key="6">
    <source>
        <dbReference type="SAM" id="Phobius"/>
    </source>
</evidence>
<dbReference type="CDD" id="cd06581">
    <property type="entry name" value="TM_PBP1_LivM_like"/>
    <property type="match status" value="1"/>
</dbReference>
<evidence type="ECO:0000313" key="7">
    <source>
        <dbReference type="EMBL" id="MFC3700065.1"/>
    </source>
</evidence>
<feature type="transmembrane region" description="Helical" evidence="6">
    <location>
        <begin position="14"/>
        <end position="33"/>
    </location>
</feature>
<dbReference type="EMBL" id="JBHRYN010000002">
    <property type="protein sequence ID" value="MFC3700065.1"/>
    <property type="molecule type" value="Genomic_DNA"/>
</dbReference>
<keyword evidence="5 6" id="KW-0472">Membrane</keyword>
<evidence type="ECO:0000256" key="5">
    <source>
        <dbReference type="ARBA" id="ARBA00023136"/>
    </source>
</evidence>
<dbReference type="PANTHER" id="PTHR30482:SF17">
    <property type="entry name" value="ABC TRANSPORTER ATP-BINDING PROTEIN"/>
    <property type="match status" value="1"/>
</dbReference>
<comment type="caution">
    <text evidence="7">The sequence shown here is derived from an EMBL/GenBank/DDBJ whole genome shotgun (WGS) entry which is preliminary data.</text>
</comment>
<comment type="subcellular location">
    <subcellularLocation>
        <location evidence="1">Cell inner membrane</location>
        <topology evidence="1">Multi-pass membrane protein</topology>
    </subcellularLocation>
</comment>
<evidence type="ECO:0000256" key="2">
    <source>
        <dbReference type="ARBA" id="ARBA00022475"/>
    </source>
</evidence>
<evidence type="ECO:0000313" key="8">
    <source>
        <dbReference type="Proteomes" id="UP001595710"/>
    </source>
</evidence>
<evidence type="ECO:0000256" key="4">
    <source>
        <dbReference type="ARBA" id="ARBA00022989"/>
    </source>
</evidence>
<accession>A0ABV7WL98</accession>
<dbReference type="Proteomes" id="UP001595710">
    <property type="component" value="Unassembled WGS sequence"/>
</dbReference>
<feature type="transmembrane region" description="Helical" evidence="6">
    <location>
        <begin position="45"/>
        <end position="61"/>
    </location>
</feature>
<sequence length="352" mass="38399">MIQAIKDTLPESRLLRVIIATILLAIVFAPFIFDGSRALDTAARLIIFIVLVASYDLLIGYTGVVSFAHTLFFGVGAYAVAIGFDNFTPSFSVLIIAVIIAMLTSAIIAIAIGLVSLRVKAIFYAMITLAVASVASVLVSQLYLYTGGEDGMTYKIPRLLTPAFKLFDEKVFGVRISGKIVNFYFILAVSTVLFLVMVRIIASPFGKVLKALRENEFRAEAIGYTTVYYRTAATVISATIATIAGALMALWLRYTGPESVLSLTIMIDVLLMVVIGGMGSLYGAIIGATVMMLARNYLNQWMGTVHDALIDVPVIVELFNPERWLLWLGILFVVMVYFFPQGIVGRLVKGKS</sequence>
<keyword evidence="2" id="KW-1003">Cell membrane</keyword>
<keyword evidence="3 6" id="KW-0812">Transmembrane</keyword>
<reference evidence="8" key="1">
    <citation type="journal article" date="2019" name="Int. J. Syst. Evol. Microbiol.">
        <title>The Global Catalogue of Microorganisms (GCM) 10K type strain sequencing project: providing services to taxonomists for standard genome sequencing and annotation.</title>
        <authorList>
            <consortium name="The Broad Institute Genomics Platform"/>
            <consortium name="The Broad Institute Genome Sequencing Center for Infectious Disease"/>
            <person name="Wu L."/>
            <person name="Ma J."/>
        </authorList>
    </citation>
    <scope>NUCLEOTIDE SEQUENCE [LARGE SCALE GENOMIC DNA]</scope>
    <source>
        <strain evidence="8">CECT 8288</strain>
    </source>
</reference>
<proteinExistence type="predicted"/>
<protein>
    <submittedName>
        <fullName evidence="7">Branched-chain amino acid ABC transporter permease</fullName>
    </submittedName>
</protein>
<dbReference type="Pfam" id="PF02653">
    <property type="entry name" value="BPD_transp_2"/>
    <property type="match status" value="1"/>
</dbReference>
<feature type="transmembrane region" description="Helical" evidence="6">
    <location>
        <begin position="67"/>
        <end position="84"/>
    </location>
</feature>
<keyword evidence="4 6" id="KW-1133">Transmembrane helix</keyword>
<dbReference type="RefSeq" id="WP_290282932.1">
    <property type="nucleotide sequence ID" value="NZ_JAUFQI010000001.1"/>
</dbReference>
<gene>
    <name evidence="7" type="ORF">ACFOND_00320</name>
</gene>
<dbReference type="InterPro" id="IPR043428">
    <property type="entry name" value="LivM-like"/>
</dbReference>